<accession>A0AAN9F410</accession>
<gene>
    <name evidence="2" type="ORF">RIF29_21160</name>
</gene>
<comment type="caution">
    <text evidence="2">The sequence shown here is derived from an EMBL/GenBank/DDBJ whole genome shotgun (WGS) entry which is preliminary data.</text>
</comment>
<evidence type="ECO:0000256" key="1">
    <source>
        <dbReference type="SAM" id="Phobius"/>
    </source>
</evidence>
<evidence type="ECO:0000313" key="2">
    <source>
        <dbReference type="EMBL" id="KAK7268461.1"/>
    </source>
</evidence>
<dbReference type="Proteomes" id="UP001372338">
    <property type="component" value="Unassembled WGS sequence"/>
</dbReference>
<evidence type="ECO:0000313" key="3">
    <source>
        <dbReference type="Proteomes" id="UP001372338"/>
    </source>
</evidence>
<proteinExistence type="predicted"/>
<name>A0AAN9F410_CROPI</name>
<evidence type="ECO:0008006" key="4">
    <source>
        <dbReference type="Google" id="ProtNLM"/>
    </source>
</evidence>
<keyword evidence="3" id="KW-1185">Reference proteome</keyword>
<keyword evidence="1" id="KW-0812">Transmembrane</keyword>
<reference evidence="2 3" key="1">
    <citation type="submission" date="2024-01" db="EMBL/GenBank/DDBJ databases">
        <title>The genomes of 5 underutilized Papilionoideae crops provide insights into root nodulation and disease resistanc.</title>
        <authorList>
            <person name="Yuan L."/>
        </authorList>
    </citation>
    <scope>NUCLEOTIDE SEQUENCE [LARGE SCALE GENOMIC DNA]</scope>
    <source>
        <strain evidence="2">ZHUSHIDOU_FW_LH</strain>
        <tissue evidence="2">Leaf</tissue>
    </source>
</reference>
<sequence>MMEYINKQTTLKADRKALGVFSFTFSFASVSHSLRFRLHVQLLREARVRKKRVTRFSFSVTCSFPLSFILSMPSLIPFLKPFQYLNHSPFTPR</sequence>
<keyword evidence="1" id="KW-0472">Membrane</keyword>
<dbReference type="EMBL" id="JAYWIO010000004">
    <property type="protein sequence ID" value="KAK7268461.1"/>
    <property type="molecule type" value="Genomic_DNA"/>
</dbReference>
<keyword evidence="1" id="KW-1133">Transmembrane helix</keyword>
<dbReference type="AlphaFoldDB" id="A0AAN9F410"/>
<organism evidence="2 3">
    <name type="scientific">Crotalaria pallida</name>
    <name type="common">Smooth rattlebox</name>
    <name type="synonym">Crotalaria striata</name>
    <dbReference type="NCBI Taxonomy" id="3830"/>
    <lineage>
        <taxon>Eukaryota</taxon>
        <taxon>Viridiplantae</taxon>
        <taxon>Streptophyta</taxon>
        <taxon>Embryophyta</taxon>
        <taxon>Tracheophyta</taxon>
        <taxon>Spermatophyta</taxon>
        <taxon>Magnoliopsida</taxon>
        <taxon>eudicotyledons</taxon>
        <taxon>Gunneridae</taxon>
        <taxon>Pentapetalae</taxon>
        <taxon>rosids</taxon>
        <taxon>fabids</taxon>
        <taxon>Fabales</taxon>
        <taxon>Fabaceae</taxon>
        <taxon>Papilionoideae</taxon>
        <taxon>50 kb inversion clade</taxon>
        <taxon>genistoids sensu lato</taxon>
        <taxon>core genistoids</taxon>
        <taxon>Crotalarieae</taxon>
        <taxon>Crotalaria</taxon>
    </lineage>
</organism>
<feature type="transmembrane region" description="Helical" evidence="1">
    <location>
        <begin position="57"/>
        <end position="79"/>
    </location>
</feature>
<protein>
    <recommendedName>
        <fullName evidence="4">Transmembrane protein</fullName>
    </recommendedName>
</protein>